<evidence type="ECO:0000256" key="2">
    <source>
        <dbReference type="SAM" id="SignalP"/>
    </source>
</evidence>
<keyword evidence="4" id="KW-1185">Reference proteome</keyword>
<gene>
    <name evidence="3" type="ORF">FS320_29095</name>
</gene>
<feature type="region of interest" description="Disordered" evidence="1">
    <location>
        <begin position="53"/>
        <end position="94"/>
    </location>
</feature>
<protein>
    <submittedName>
        <fullName evidence="3">Uncharacterized protein</fullName>
    </submittedName>
</protein>
<comment type="caution">
    <text evidence="3">The sequence shown here is derived from an EMBL/GenBank/DDBJ whole genome shotgun (WGS) entry which is preliminary data.</text>
</comment>
<dbReference type="AlphaFoldDB" id="A0A5N7MSI3"/>
<dbReference type="EMBL" id="VOSK01000195">
    <property type="protein sequence ID" value="MPR29064.1"/>
    <property type="molecule type" value="Genomic_DNA"/>
</dbReference>
<reference evidence="3 4" key="1">
    <citation type="journal article" date="2019" name="Syst. Appl. Microbiol.">
        <title>Microvirga tunisiensis sp. nov., a root nodule symbiotic bacterium isolated from Lupinus micranthus and L. luteus grown in Northern Tunisia.</title>
        <authorList>
            <person name="Msaddak A."/>
            <person name="Rejili M."/>
            <person name="Duran D."/>
            <person name="Mars M."/>
            <person name="Palacios J.M."/>
            <person name="Ruiz-Argueso T."/>
            <person name="Rey L."/>
            <person name="Imperial J."/>
        </authorList>
    </citation>
    <scope>NUCLEOTIDE SEQUENCE [LARGE SCALE GENOMIC DNA]</scope>
    <source>
        <strain evidence="3 4">Lmie10</strain>
    </source>
</reference>
<dbReference type="RefSeq" id="WP_152715757.1">
    <property type="nucleotide sequence ID" value="NZ_VOSJ01000197.1"/>
</dbReference>
<feature type="signal peptide" evidence="2">
    <location>
        <begin position="1"/>
        <end position="24"/>
    </location>
</feature>
<sequence length="94" mass="9626">MTRILSLALLASAASFAITPAAWAVSPSQEQCEAGGGTFTRTNGEVKCVTVEEGKNPKFTDTSTDTGQGNSGNKPASSDVCEPTGSQKCPPGQF</sequence>
<organism evidence="3 4">
    <name type="scientific">Microvirga tunisiensis</name>
    <dbReference type="NCBI Taxonomy" id="2108360"/>
    <lineage>
        <taxon>Bacteria</taxon>
        <taxon>Pseudomonadati</taxon>
        <taxon>Pseudomonadota</taxon>
        <taxon>Alphaproteobacteria</taxon>
        <taxon>Hyphomicrobiales</taxon>
        <taxon>Methylobacteriaceae</taxon>
        <taxon>Microvirga</taxon>
    </lineage>
</organism>
<accession>A0A5N7MSI3</accession>
<evidence type="ECO:0000313" key="4">
    <source>
        <dbReference type="Proteomes" id="UP000403266"/>
    </source>
</evidence>
<evidence type="ECO:0000313" key="3">
    <source>
        <dbReference type="EMBL" id="MPR29064.1"/>
    </source>
</evidence>
<feature type="chain" id="PRO_5030135719" evidence="2">
    <location>
        <begin position="25"/>
        <end position="94"/>
    </location>
</feature>
<evidence type="ECO:0000256" key="1">
    <source>
        <dbReference type="SAM" id="MobiDB-lite"/>
    </source>
</evidence>
<feature type="compositionally biased region" description="Polar residues" evidence="1">
    <location>
        <begin position="59"/>
        <end position="76"/>
    </location>
</feature>
<keyword evidence="2" id="KW-0732">Signal</keyword>
<proteinExistence type="predicted"/>
<dbReference type="Proteomes" id="UP000403266">
    <property type="component" value="Unassembled WGS sequence"/>
</dbReference>
<name>A0A5N7MSI3_9HYPH</name>